<name>G2RID5_THETT</name>
<organism evidence="2 3">
    <name type="scientific">Thermothielavioides terrestris (strain ATCC 38088 / NRRL 8126)</name>
    <name type="common">Thielavia terrestris</name>
    <dbReference type="NCBI Taxonomy" id="578455"/>
    <lineage>
        <taxon>Eukaryota</taxon>
        <taxon>Fungi</taxon>
        <taxon>Dikarya</taxon>
        <taxon>Ascomycota</taxon>
        <taxon>Pezizomycotina</taxon>
        <taxon>Sordariomycetes</taxon>
        <taxon>Sordariomycetidae</taxon>
        <taxon>Sordariales</taxon>
        <taxon>Chaetomiaceae</taxon>
        <taxon>Thermothielavioides</taxon>
        <taxon>Thermothielavioides terrestris</taxon>
    </lineage>
</organism>
<dbReference type="RefSeq" id="XP_003657933.1">
    <property type="nucleotide sequence ID" value="XM_003657885.1"/>
</dbReference>
<dbReference type="AlphaFoldDB" id="G2RID5"/>
<protein>
    <submittedName>
        <fullName evidence="2">Uncharacterized protein</fullName>
    </submittedName>
</protein>
<accession>G2RID5</accession>
<keyword evidence="3" id="KW-1185">Reference proteome</keyword>
<dbReference type="Proteomes" id="UP000008181">
    <property type="component" value="Chromosome 6"/>
</dbReference>
<dbReference type="KEGG" id="ttt:THITE_2124181"/>
<dbReference type="GeneID" id="11523291"/>
<sequence>MKHSLSMPCHPTSVVGGRVLLAGSSGHSANHMLTEDHPFGGGVTPVAPGTPTSVRRYP</sequence>
<evidence type="ECO:0000313" key="2">
    <source>
        <dbReference type="EMBL" id="AEO71597.1"/>
    </source>
</evidence>
<feature type="compositionally biased region" description="Low complexity" evidence="1">
    <location>
        <begin position="44"/>
        <end position="58"/>
    </location>
</feature>
<reference evidence="2 3" key="1">
    <citation type="journal article" date="2011" name="Nat. Biotechnol.">
        <title>Comparative genomic analysis of the thermophilic biomass-degrading fungi Myceliophthora thermophila and Thielavia terrestris.</title>
        <authorList>
            <person name="Berka R.M."/>
            <person name="Grigoriev I.V."/>
            <person name="Otillar R."/>
            <person name="Salamov A."/>
            <person name="Grimwood J."/>
            <person name="Reid I."/>
            <person name="Ishmael N."/>
            <person name="John T."/>
            <person name="Darmond C."/>
            <person name="Moisan M.-C."/>
            <person name="Henrissat B."/>
            <person name="Coutinho P.M."/>
            <person name="Lombard V."/>
            <person name="Natvig D.O."/>
            <person name="Lindquist E."/>
            <person name="Schmutz J."/>
            <person name="Lucas S."/>
            <person name="Harris P."/>
            <person name="Powlowski J."/>
            <person name="Bellemare A."/>
            <person name="Taylor D."/>
            <person name="Butler G."/>
            <person name="de Vries R.P."/>
            <person name="Allijn I.E."/>
            <person name="van den Brink J."/>
            <person name="Ushinsky S."/>
            <person name="Storms R."/>
            <person name="Powell A.J."/>
            <person name="Paulsen I.T."/>
            <person name="Elbourne L.D.H."/>
            <person name="Baker S.E."/>
            <person name="Magnuson J."/>
            <person name="LaBoissiere S."/>
            <person name="Clutterbuck A.J."/>
            <person name="Martinez D."/>
            <person name="Wogulis M."/>
            <person name="de Leon A.L."/>
            <person name="Rey M.W."/>
            <person name="Tsang A."/>
        </authorList>
    </citation>
    <scope>NUCLEOTIDE SEQUENCE [LARGE SCALE GENOMIC DNA]</scope>
    <source>
        <strain evidence="3">ATCC 38088 / NRRL 8126</strain>
    </source>
</reference>
<dbReference type="HOGENOM" id="CLU_2980747_0_0_1"/>
<feature type="region of interest" description="Disordered" evidence="1">
    <location>
        <begin position="28"/>
        <end position="58"/>
    </location>
</feature>
<evidence type="ECO:0000313" key="3">
    <source>
        <dbReference type="Proteomes" id="UP000008181"/>
    </source>
</evidence>
<evidence type="ECO:0000256" key="1">
    <source>
        <dbReference type="SAM" id="MobiDB-lite"/>
    </source>
</evidence>
<proteinExistence type="predicted"/>
<dbReference type="EMBL" id="CP003014">
    <property type="protein sequence ID" value="AEO71597.1"/>
    <property type="molecule type" value="Genomic_DNA"/>
</dbReference>
<gene>
    <name evidence="2" type="ORF">THITE_2124181</name>
</gene>